<feature type="compositionally biased region" description="Basic and acidic residues" evidence="2">
    <location>
        <begin position="27"/>
        <end position="42"/>
    </location>
</feature>
<evidence type="ECO:0000313" key="3">
    <source>
        <dbReference type="EMBL" id="KAL3404622.1"/>
    </source>
</evidence>
<dbReference type="PANTHER" id="PTHR12353:SF1">
    <property type="entry name" value="DISKS LARGE-ASSOCIATED PROTEIN 5"/>
    <property type="match status" value="1"/>
</dbReference>
<reference evidence="3 4" key="1">
    <citation type="journal article" date="2024" name="bioRxiv">
        <title>A reference genome for Trichogramma kaykai: A tiny desert-dwelling parasitoid wasp with competing sex-ratio distorters.</title>
        <authorList>
            <person name="Culotta J."/>
            <person name="Lindsey A.R."/>
        </authorList>
    </citation>
    <scope>NUCLEOTIDE SEQUENCE [LARGE SCALE GENOMIC DNA]</scope>
    <source>
        <strain evidence="3 4">KSX58</strain>
    </source>
</reference>
<evidence type="ECO:0000313" key="4">
    <source>
        <dbReference type="Proteomes" id="UP001627154"/>
    </source>
</evidence>
<feature type="region of interest" description="Disordered" evidence="2">
    <location>
        <begin position="324"/>
        <end position="356"/>
    </location>
</feature>
<feature type="region of interest" description="Disordered" evidence="2">
    <location>
        <begin position="1342"/>
        <end position="1405"/>
    </location>
</feature>
<name>A0ABD2XIF0_9HYME</name>
<dbReference type="PANTHER" id="PTHR12353">
    <property type="entry name" value="DISKS LARGE-ASSOCIATED PROTEIN DAP SAP90/PSD-95-ASSOCIATED PROTEIN"/>
    <property type="match status" value="1"/>
</dbReference>
<comment type="caution">
    <text evidence="3">The sequence shown here is derived from an EMBL/GenBank/DDBJ whole genome shotgun (WGS) entry which is preliminary data.</text>
</comment>
<feature type="region of interest" description="Disordered" evidence="2">
    <location>
        <begin position="1005"/>
        <end position="1108"/>
    </location>
</feature>
<proteinExistence type="inferred from homology"/>
<feature type="compositionally biased region" description="Basic residues" evidence="2">
    <location>
        <begin position="1072"/>
        <end position="1081"/>
    </location>
</feature>
<feature type="compositionally biased region" description="Polar residues" evidence="2">
    <location>
        <begin position="1342"/>
        <end position="1359"/>
    </location>
</feature>
<feature type="region of interest" description="Disordered" evidence="2">
    <location>
        <begin position="375"/>
        <end position="487"/>
    </location>
</feature>
<keyword evidence="4" id="KW-1185">Reference proteome</keyword>
<evidence type="ECO:0000256" key="1">
    <source>
        <dbReference type="ARBA" id="ARBA00008839"/>
    </source>
</evidence>
<feature type="compositionally biased region" description="Low complexity" evidence="2">
    <location>
        <begin position="1024"/>
        <end position="1033"/>
    </location>
</feature>
<dbReference type="InterPro" id="IPR005026">
    <property type="entry name" value="SAPAP"/>
</dbReference>
<dbReference type="Pfam" id="PF03359">
    <property type="entry name" value="GKAP"/>
    <property type="match status" value="1"/>
</dbReference>
<evidence type="ECO:0000256" key="2">
    <source>
        <dbReference type="SAM" id="MobiDB-lite"/>
    </source>
</evidence>
<feature type="compositionally biased region" description="Polar residues" evidence="2">
    <location>
        <begin position="1179"/>
        <end position="1188"/>
    </location>
</feature>
<organism evidence="3 4">
    <name type="scientific">Trichogramma kaykai</name>
    <dbReference type="NCBI Taxonomy" id="54128"/>
    <lineage>
        <taxon>Eukaryota</taxon>
        <taxon>Metazoa</taxon>
        <taxon>Ecdysozoa</taxon>
        <taxon>Arthropoda</taxon>
        <taxon>Hexapoda</taxon>
        <taxon>Insecta</taxon>
        <taxon>Pterygota</taxon>
        <taxon>Neoptera</taxon>
        <taxon>Endopterygota</taxon>
        <taxon>Hymenoptera</taxon>
        <taxon>Apocrita</taxon>
        <taxon>Proctotrupomorpha</taxon>
        <taxon>Chalcidoidea</taxon>
        <taxon>Trichogrammatidae</taxon>
        <taxon>Trichogramma</taxon>
    </lineage>
</organism>
<feature type="region of interest" description="Disordered" evidence="2">
    <location>
        <begin position="1156"/>
        <end position="1255"/>
    </location>
</feature>
<gene>
    <name evidence="3" type="ORF">TKK_002685</name>
</gene>
<feature type="region of interest" description="Disordered" evidence="2">
    <location>
        <begin position="861"/>
        <end position="882"/>
    </location>
</feature>
<dbReference type="Proteomes" id="UP001627154">
    <property type="component" value="Unassembled WGS sequence"/>
</dbReference>
<sequence>MTDFRERYKRVGFGRENAEVNRALRSQRRDEARRDRRDEHLSSLRGDFFAANANSHEHDEEFSVQSSSKKIENLANSEMDAEAKRKADEGVQKRLQQLEKWREERNRRKQQEKKKAKPVFKVGVVHHKVYSPPTIKDTEPMTGKLCKSHKSTLSEESHPKKITRATEKRLAVKAITNQQKAENNRLKKKQELSKKNIKQKIPKNPLISIDHQFKAPNGVTPLPVFGRCALEKNKNNKLDFVTNRLSFSDIELPNSSFNMTQSSLTSSNITFGFGKSKRRSNMNELPSANNFLVLAKDTAADHAENDSESKVDFSMFKMKSFKGRRSSRGQPLLAANSRKSEISGLSEIREHKTRRKSQVETISIDLNLTRENTANGLNYEEMEENDTRSNLNIDSKHDTLETNENSEGVHEDQNMEDIPSSEIKNLSSSKSNESVPRNSSFVLKFEESPDKRTSKSPAKRKSIKSPPNVEISETSSPKKKLKNKRHSIGTVSNTETYTLNHSPKTNNETIITPKNIIIDNVPNLMDFTFSDPATGFRRPTTIPNELQNQSLMKFSPRQSARLSRLKSSPSQVISSTSVDSHNVIQSPKVMNKSTSSEPTIEQSPEKLKMKDLHNSSLNISLPKDETPDRPLAFFSPYIVTSRGKSSVRKEVQKKRFSQGLRQEEIPTKETVMQNLNISIEDEEKTAQYYKFILDREIERLNERCDTWNAIKESDGTPEDIVYQILAAVGQTQLLIRKKFERFRRLVLDCETGKGEMLVTCKDLQGFWEMMYMEIKDCDNRFNRLEDLKTKNWVDEEQEKLEKEKFTKKKPAPKKTVVKKKPIAAKSNMRALILAARKKKMESNENGADNIEIMDIATKPAVPKRASPKTATPSKIVRRSLSTPVSEKRRSLLQKVQLSQHRKEVTTSPLIQMKIAKLCKTPEVQRDESIIYINSDRTPAKGILKSNINDGNKSIKQNKVIFKEAPVEFPEFDKLSDVGNDDYMDIEPIERKLNFEDDSFNSSFVDYDEKELDRKSPTISEDTSKSSLQSKKSSNTPGTRKSSKLKVIKSQSSPMLSMSPLSLEDFRTEKAVKHSSSKKKHISFQCLDKNYDESPKSGKLSTRGTPKPKKKIQIENNTMEVDDNVPNSHCDSTLTDVEANTVTEFYMNEKGMICERKVPVQSDTPRTNKLKRNNSEKVQKTANSTTPLNISRLRRRTSTLEVNKNSPSTSAAPNKTRKSIATPSPRRPSKKKISEEVDAALVDNSDSTPEVVSSPKIRKNLRVKKSVTGLDEMDKPTSASKLRRTKSLVVKSKTDVDVTEKPLTSKIKRTGSLRAKSSVILDGVTKISSPSSSSQFSKIMQENVEPNTQKPESTNRSSKILRTPILKRNKSNAKDELGDRSTFISKSLTPSSQRKSLRSSKMPKNENTKYLLKLNFSN</sequence>
<feature type="region of interest" description="Disordered" evidence="2">
    <location>
        <begin position="24"/>
        <end position="92"/>
    </location>
</feature>
<accession>A0ABD2XIF0</accession>
<evidence type="ECO:0008006" key="5">
    <source>
        <dbReference type="Google" id="ProtNLM"/>
    </source>
</evidence>
<feature type="compositionally biased region" description="Polar residues" evidence="2">
    <location>
        <begin position="1198"/>
        <end position="1212"/>
    </location>
</feature>
<feature type="compositionally biased region" description="Low complexity" evidence="2">
    <location>
        <begin position="1051"/>
        <end position="1062"/>
    </location>
</feature>
<dbReference type="EMBL" id="JBJJXI010000023">
    <property type="protein sequence ID" value="KAL3404622.1"/>
    <property type="molecule type" value="Genomic_DNA"/>
</dbReference>
<protein>
    <recommendedName>
        <fullName evidence="5">Disks large-associated protein 5</fullName>
    </recommendedName>
</protein>
<feature type="compositionally biased region" description="Basic residues" evidence="2">
    <location>
        <begin position="477"/>
        <end position="487"/>
    </location>
</feature>
<feature type="compositionally biased region" description="Low complexity" evidence="2">
    <location>
        <begin position="420"/>
        <end position="434"/>
    </location>
</feature>
<comment type="similarity">
    <text evidence="1">Belongs to the SAPAP family.</text>
</comment>
<feature type="compositionally biased region" description="Basic and acidic residues" evidence="2">
    <location>
        <begin position="444"/>
        <end position="453"/>
    </location>
</feature>
<feature type="compositionally biased region" description="Basic and acidic residues" evidence="2">
    <location>
        <begin position="81"/>
        <end position="92"/>
    </location>
</feature>
<feature type="compositionally biased region" description="Polar residues" evidence="2">
    <location>
        <begin position="1381"/>
        <end position="1393"/>
    </location>
</feature>